<evidence type="ECO:0008006" key="5">
    <source>
        <dbReference type="Google" id="ProtNLM"/>
    </source>
</evidence>
<feature type="chain" id="PRO_5046969836" description="Serine/threonine protein kinase" evidence="2">
    <location>
        <begin position="26"/>
        <end position="129"/>
    </location>
</feature>
<dbReference type="EMBL" id="BPQI01000208">
    <property type="protein sequence ID" value="GJD59406.1"/>
    <property type="molecule type" value="Genomic_DNA"/>
</dbReference>
<feature type="compositionally biased region" description="Low complexity" evidence="1">
    <location>
        <begin position="110"/>
        <end position="129"/>
    </location>
</feature>
<accession>A0ABQ4RRN0</accession>
<reference evidence="3" key="2">
    <citation type="submission" date="2021-08" db="EMBL/GenBank/DDBJ databases">
        <authorList>
            <person name="Tani A."/>
            <person name="Ola A."/>
            <person name="Ogura Y."/>
            <person name="Katsura K."/>
            <person name="Hayashi T."/>
        </authorList>
    </citation>
    <scope>NUCLEOTIDE SEQUENCE</scope>
    <source>
        <strain evidence="3">DSM 22415</strain>
    </source>
</reference>
<evidence type="ECO:0000313" key="4">
    <source>
        <dbReference type="Proteomes" id="UP001055303"/>
    </source>
</evidence>
<proteinExistence type="predicted"/>
<protein>
    <recommendedName>
        <fullName evidence="5">Serine/threonine protein kinase</fullName>
    </recommendedName>
</protein>
<feature type="signal peptide" evidence="2">
    <location>
        <begin position="1"/>
        <end position="25"/>
    </location>
</feature>
<dbReference type="RefSeq" id="WP_238179694.1">
    <property type="nucleotide sequence ID" value="NZ_BPQI01000208.1"/>
</dbReference>
<keyword evidence="2" id="KW-0732">Signal</keyword>
<gene>
    <name evidence="3" type="ORF">IFDJLNFL_5334</name>
</gene>
<name>A0ABQ4RRN0_9HYPH</name>
<evidence type="ECO:0000256" key="1">
    <source>
        <dbReference type="SAM" id="MobiDB-lite"/>
    </source>
</evidence>
<feature type="compositionally biased region" description="Low complexity" evidence="1">
    <location>
        <begin position="33"/>
        <end position="42"/>
    </location>
</feature>
<dbReference type="Proteomes" id="UP001055303">
    <property type="component" value="Unassembled WGS sequence"/>
</dbReference>
<sequence length="129" mass="13254">MKLATLACLALLGLVGSTVPSPAQAPAPGAKNAGQPQATAPAARPPAAQPQAAPSAAVGRAGQAGTRAERRRRSYAACNRASHQRGLSGGRRRRFLIRCRLGYERPRQPPATQAAPPAPAQQPAQGARP</sequence>
<keyword evidence="4" id="KW-1185">Reference proteome</keyword>
<reference evidence="3" key="1">
    <citation type="journal article" date="2021" name="Front. Microbiol.">
        <title>Comprehensive Comparative Genomics and Phenotyping of Methylobacterium Species.</title>
        <authorList>
            <person name="Alessa O."/>
            <person name="Ogura Y."/>
            <person name="Fujitani Y."/>
            <person name="Takami H."/>
            <person name="Hayashi T."/>
            <person name="Sahin N."/>
            <person name="Tani A."/>
        </authorList>
    </citation>
    <scope>NUCLEOTIDE SEQUENCE</scope>
    <source>
        <strain evidence="3">DSM 22415</strain>
    </source>
</reference>
<feature type="region of interest" description="Disordered" evidence="1">
    <location>
        <begin position="19"/>
        <end position="129"/>
    </location>
</feature>
<organism evidence="3 4">
    <name type="scientific">Methylobacterium dankookense</name>
    <dbReference type="NCBI Taxonomy" id="560405"/>
    <lineage>
        <taxon>Bacteria</taxon>
        <taxon>Pseudomonadati</taxon>
        <taxon>Pseudomonadota</taxon>
        <taxon>Alphaproteobacteria</taxon>
        <taxon>Hyphomicrobiales</taxon>
        <taxon>Methylobacteriaceae</taxon>
        <taxon>Methylobacterium</taxon>
    </lineage>
</organism>
<comment type="caution">
    <text evidence="3">The sequence shown here is derived from an EMBL/GenBank/DDBJ whole genome shotgun (WGS) entry which is preliminary data.</text>
</comment>
<evidence type="ECO:0000256" key="2">
    <source>
        <dbReference type="SAM" id="SignalP"/>
    </source>
</evidence>
<evidence type="ECO:0000313" key="3">
    <source>
        <dbReference type="EMBL" id="GJD59406.1"/>
    </source>
</evidence>